<organism evidence="1 2">
    <name type="scientific">Endozoicomonas gorgoniicola</name>
    <dbReference type="NCBI Taxonomy" id="1234144"/>
    <lineage>
        <taxon>Bacteria</taxon>
        <taxon>Pseudomonadati</taxon>
        <taxon>Pseudomonadota</taxon>
        <taxon>Gammaproteobacteria</taxon>
        <taxon>Oceanospirillales</taxon>
        <taxon>Endozoicomonadaceae</taxon>
        <taxon>Endozoicomonas</taxon>
    </lineage>
</organism>
<comment type="caution">
    <text evidence="1">The sequence shown here is derived from an EMBL/GenBank/DDBJ whole genome shotgun (WGS) entry which is preliminary data.</text>
</comment>
<evidence type="ECO:0000313" key="2">
    <source>
        <dbReference type="Proteomes" id="UP001209854"/>
    </source>
</evidence>
<name>A0ABT3MTR8_9GAMM</name>
<protein>
    <submittedName>
        <fullName evidence="1">Uncharacterized protein</fullName>
    </submittedName>
</protein>
<reference evidence="1 2" key="1">
    <citation type="submission" date="2022-10" db="EMBL/GenBank/DDBJ databases">
        <title>High-quality genome sequences of two octocoral-associated bacteria, Endozoicomonas euniceicola EF212 and Endozoicomonas gorgoniicola PS125.</title>
        <authorList>
            <person name="Chiou Y.-J."/>
            <person name="Chen Y.-H."/>
        </authorList>
    </citation>
    <scope>NUCLEOTIDE SEQUENCE [LARGE SCALE GENOMIC DNA]</scope>
    <source>
        <strain evidence="1 2">PS125</strain>
    </source>
</reference>
<keyword evidence="2" id="KW-1185">Reference proteome</keyword>
<dbReference type="Gene3D" id="3.40.630.30">
    <property type="match status" value="1"/>
</dbReference>
<dbReference type="EMBL" id="JAPFCC010000001">
    <property type="protein sequence ID" value="MCW7552478.1"/>
    <property type="molecule type" value="Genomic_DNA"/>
</dbReference>
<dbReference type="RefSeq" id="WP_262567437.1">
    <property type="nucleotide sequence ID" value="NZ_JAPFCC010000001.1"/>
</dbReference>
<proteinExistence type="predicted"/>
<accession>A0ABT3MTR8</accession>
<dbReference type="Proteomes" id="UP001209854">
    <property type="component" value="Unassembled WGS sequence"/>
</dbReference>
<evidence type="ECO:0000313" key="1">
    <source>
        <dbReference type="EMBL" id="MCW7552478.1"/>
    </source>
</evidence>
<sequence>MPDPHSGRYDTSIPVNPRYQQVLAAILQDPNNELVVIEYNLRIAGMLQLTFIPCLSHRQRFCMHGF</sequence>
<gene>
    <name evidence="1" type="ORF">NX722_07430</name>
</gene>